<dbReference type="InterPro" id="IPR032305">
    <property type="entry name" value="GTP-bd_M"/>
</dbReference>
<keyword evidence="3 7" id="KW-0460">Magnesium</keyword>
<dbReference type="GO" id="GO:0003924">
    <property type="term" value="F:GTPase activity"/>
    <property type="evidence" value="ECO:0007669"/>
    <property type="project" value="UniProtKB-UniRule"/>
</dbReference>
<dbReference type="InterPro" id="IPR006073">
    <property type="entry name" value="GTP-bd"/>
</dbReference>
<dbReference type="SUPFAM" id="SSF52540">
    <property type="entry name" value="P-loop containing nucleoside triphosphate hydrolases"/>
    <property type="match status" value="1"/>
</dbReference>
<dbReference type="PANTHER" id="PTHR10229">
    <property type="entry name" value="GTP-BINDING PROTEIN HFLX"/>
    <property type="match status" value="1"/>
</dbReference>
<dbReference type="Pfam" id="PF16360">
    <property type="entry name" value="GTP-bdg_M"/>
    <property type="match status" value="1"/>
</dbReference>
<dbReference type="Gene3D" id="3.40.50.300">
    <property type="entry name" value="P-loop containing nucleotide triphosphate hydrolases"/>
    <property type="match status" value="1"/>
</dbReference>
<dbReference type="GeneID" id="5561888"/>
<comment type="subunit">
    <text evidence="5">Monomer. Associates with the 50S ribosomal subunit.</text>
</comment>
<feature type="binding site" evidence="7">
    <location>
        <position position="192"/>
    </location>
    <ligand>
        <name>Mg(2+)</name>
        <dbReference type="ChEBI" id="CHEBI:18420"/>
    </ligand>
</feature>
<evidence type="ECO:0000256" key="8">
    <source>
        <dbReference type="SAM" id="Coils"/>
    </source>
</evidence>
<keyword evidence="4 5" id="KW-0342">GTP-binding</keyword>
<evidence type="ECO:0000313" key="11">
    <source>
        <dbReference type="Proteomes" id="UP000000262"/>
    </source>
</evidence>
<keyword evidence="8" id="KW-0175">Coiled coil</keyword>
<feature type="binding site" evidence="6">
    <location>
        <begin position="185"/>
        <end position="192"/>
    </location>
    <ligand>
        <name>GTP</name>
        <dbReference type="ChEBI" id="CHEBI:37565"/>
    </ligand>
</feature>
<evidence type="ECO:0000256" key="4">
    <source>
        <dbReference type="ARBA" id="ARBA00023134"/>
    </source>
</evidence>
<dbReference type="Gene3D" id="3.40.50.11060">
    <property type="entry name" value="GTPase HflX, N-terminal domain"/>
    <property type="match status" value="1"/>
</dbReference>
<evidence type="ECO:0000256" key="7">
    <source>
        <dbReference type="PIRSR" id="PIRSR006809-2"/>
    </source>
</evidence>
<dbReference type="HAMAP" id="MF_00900">
    <property type="entry name" value="GTPase_HflX"/>
    <property type="match status" value="1"/>
</dbReference>
<feature type="binding site" evidence="6">
    <location>
        <begin position="335"/>
        <end position="337"/>
    </location>
    <ligand>
        <name>GTP</name>
        <dbReference type="ChEBI" id="CHEBI:37565"/>
    </ligand>
</feature>
<dbReference type="InterPro" id="IPR027417">
    <property type="entry name" value="P-loop_NTPase"/>
</dbReference>
<dbReference type="InterPro" id="IPR025121">
    <property type="entry name" value="GTPase_HflX_N"/>
</dbReference>
<dbReference type="PROSITE" id="PS51705">
    <property type="entry name" value="G_HFLX"/>
    <property type="match status" value="1"/>
</dbReference>
<dbReference type="InterPro" id="IPR016496">
    <property type="entry name" value="GTPase_HflX"/>
</dbReference>
<accession>A8A964</accession>
<evidence type="ECO:0000256" key="1">
    <source>
        <dbReference type="ARBA" id="ARBA00022723"/>
    </source>
</evidence>
<feature type="domain" description="Hflx-type G" evidence="9">
    <location>
        <begin position="179"/>
        <end position="362"/>
    </location>
</feature>
<dbReference type="GO" id="GO:0005525">
    <property type="term" value="F:GTP binding"/>
    <property type="evidence" value="ECO:0007669"/>
    <property type="project" value="UniProtKB-UniRule"/>
</dbReference>
<evidence type="ECO:0000259" key="9">
    <source>
        <dbReference type="PROSITE" id="PS51705"/>
    </source>
</evidence>
<dbReference type="PANTHER" id="PTHR10229:SF8">
    <property type="entry name" value="GTPASE HFLX"/>
    <property type="match status" value="1"/>
</dbReference>
<dbReference type="eggNOG" id="arCOG00353">
    <property type="taxonomic scope" value="Archaea"/>
</dbReference>
<dbReference type="GO" id="GO:0046872">
    <property type="term" value="F:metal ion binding"/>
    <property type="evidence" value="ECO:0007669"/>
    <property type="project" value="UniProtKB-KW"/>
</dbReference>
<name>A8A964_IGNH4</name>
<evidence type="ECO:0000256" key="6">
    <source>
        <dbReference type="PIRSR" id="PIRSR006809-1"/>
    </source>
</evidence>
<dbReference type="PIRSF" id="PIRSF006809">
    <property type="entry name" value="GTP-binding_hflX_prd"/>
    <property type="match status" value="1"/>
</dbReference>
<feature type="binding site" evidence="6">
    <location>
        <begin position="302"/>
        <end position="305"/>
    </location>
    <ligand>
        <name>GTP</name>
        <dbReference type="ChEBI" id="CHEBI:37565"/>
    </ligand>
</feature>
<dbReference type="GO" id="GO:0043022">
    <property type="term" value="F:ribosome binding"/>
    <property type="evidence" value="ECO:0007669"/>
    <property type="project" value="TreeGrafter"/>
</dbReference>
<organism evidence="10 11">
    <name type="scientific">Ignicoccus hospitalis (strain KIN4/I / DSM 18386 / JCM 14125)</name>
    <dbReference type="NCBI Taxonomy" id="453591"/>
    <lineage>
        <taxon>Archaea</taxon>
        <taxon>Thermoproteota</taxon>
        <taxon>Thermoprotei</taxon>
        <taxon>Desulfurococcales</taxon>
        <taxon>Desulfurococcaceae</taxon>
        <taxon>Ignicoccus</taxon>
    </lineage>
</organism>
<feature type="binding site" evidence="6">
    <location>
        <begin position="234"/>
        <end position="237"/>
    </location>
    <ligand>
        <name>GTP</name>
        <dbReference type="ChEBI" id="CHEBI:37565"/>
    </ligand>
</feature>
<dbReference type="Pfam" id="PF13167">
    <property type="entry name" value="GTP-bdg_N"/>
    <property type="match status" value="1"/>
</dbReference>
<dbReference type="PhylomeDB" id="A8A964"/>
<dbReference type="NCBIfam" id="TIGR03156">
    <property type="entry name" value="GTP_HflX"/>
    <property type="match status" value="1"/>
</dbReference>
<dbReference type="OrthoDB" id="10150at2157"/>
<protein>
    <recommendedName>
        <fullName evidence="5">GTPase HflX</fullName>
    </recommendedName>
    <alternativeName>
        <fullName evidence="5">GTP-binding protein HflX</fullName>
    </alternativeName>
</protein>
<comment type="cofactor">
    <cofactor evidence="7">
        <name>Mg(2+)</name>
        <dbReference type="ChEBI" id="CHEBI:18420"/>
    </cofactor>
</comment>
<dbReference type="AlphaFoldDB" id="A8A964"/>
<dbReference type="STRING" id="453591.Igni_0283"/>
<dbReference type="Proteomes" id="UP000000262">
    <property type="component" value="Chromosome"/>
</dbReference>
<feature type="coiled-coil region" evidence="8">
    <location>
        <begin position="144"/>
        <end position="171"/>
    </location>
</feature>
<evidence type="ECO:0000313" key="10">
    <source>
        <dbReference type="EMBL" id="ABU81466.1"/>
    </source>
</evidence>
<keyword evidence="1 7" id="KW-0479">Metal-binding</keyword>
<comment type="similarity">
    <text evidence="5">Belongs to the TRAFAC class OBG-HflX-like GTPase superfamily. HflX GTPase family.</text>
</comment>
<evidence type="ECO:0000256" key="5">
    <source>
        <dbReference type="HAMAP-Rule" id="MF_00900"/>
    </source>
</evidence>
<gene>
    <name evidence="5" type="primary">hflX</name>
    <name evidence="10" type="ordered locus">Igni_0283</name>
</gene>
<keyword evidence="5" id="KW-0963">Cytoplasm</keyword>
<dbReference type="RefSeq" id="WP_011998318.1">
    <property type="nucleotide sequence ID" value="NC_009776.1"/>
</dbReference>
<proteinExistence type="inferred from homology"/>
<keyword evidence="2 5" id="KW-0547">Nucleotide-binding</keyword>
<dbReference type="KEGG" id="iho:Igni_0283"/>
<keyword evidence="11" id="KW-1185">Reference proteome</keyword>
<dbReference type="InterPro" id="IPR030394">
    <property type="entry name" value="G_HFLX_dom"/>
</dbReference>
<dbReference type="GO" id="GO:0005737">
    <property type="term" value="C:cytoplasm"/>
    <property type="evidence" value="ECO:0007669"/>
    <property type="project" value="UniProtKB-SubCell"/>
</dbReference>
<evidence type="ECO:0000256" key="3">
    <source>
        <dbReference type="ARBA" id="ARBA00022842"/>
    </source>
</evidence>
<feature type="binding site" evidence="7">
    <location>
        <position position="212"/>
    </location>
    <ligand>
        <name>Mg(2+)</name>
        <dbReference type="ChEBI" id="CHEBI:18420"/>
    </ligand>
</feature>
<evidence type="ECO:0000256" key="2">
    <source>
        <dbReference type="ARBA" id="ARBA00022741"/>
    </source>
</evidence>
<dbReference type="InterPro" id="IPR042108">
    <property type="entry name" value="GTPase_HflX_N_sf"/>
</dbReference>
<dbReference type="Pfam" id="PF01926">
    <property type="entry name" value="MMR_HSR1"/>
    <property type="match status" value="1"/>
</dbReference>
<comment type="subcellular location">
    <subcellularLocation>
        <location evidence="5">Cytoplasm</location>
    </subcellularLocation>
    <text evidence="5">May associate with membranes.</text>
</comment>
<dbReference type="HOGENOM" id="CLU_019597_2_0_2"/>
<reference evidence="10 11" key="1">
    <citation type="journal article" date="2008" name="Genome Biol.">
        <title>A genomic analysis of the archaeal system Ignicoccus hospitalis-Nanoarchaeum equitans.</title>
        <authorList>
            <person name="Podar M."/>
            <person name="Anderson I."/>
            <person name="Makarova K.S."/>
            <person name="Elkins J.G."/>
            <person name="Ivanova N."/>
            <person name="Wall M.A."/>
            <person name="Lykidis A."/>
            <person name="Mavromatis K."/>
            <person name="Sun H."/>
            <person name="Hudson M.E."/>
            <person name="Chen W."/>
            <person name="Deciu C."/>
            <person name="Hutchison D."/>
            <person name="Eads J.R."/>
            <person name="Anderson A."/>
            <person name="Fernandes F."/>
            <person name="Szeto E."/>
            <person name="Lapidus A."/>
            <person name="Kyrpides N.C."/>
            <person name="Saier M.H.Jr."/>
            <person name="Richardson P.M."/>
            <person name="Rachel R."/>
            <person name="Huber H."/>
            <person name="Eisen J.A."/>
            <person name="Koonin E.V."/>
            <person name="Keller M."/>
            <person name="Stetter K.O."/>
        </authorList>
    </citation>
    <scope>NUCLEOTIDE SEQUENCE [LARGE SCALE GENOMIC DNA]</scope>
    <source>
        <strain evidence="11">KIN4/I / DSM 18386 / JCM 14125</strain>
    </source>
</reference>
<comment type="function">
    <text evidence="5">GTPase that associates with the 50S ribosomal subunit and may have a role during protein synthesis or ribosome biogenesis.</text>
</comment>
<sequence>MACKKRADFQEALALCETAGYEVVATVNFCKKPHPATYITPGKLEELKATIKEGGAEAVIVYGNPKPSQFYRLKKELGVEVVDRTSLILKIFELHAGSKEAKLQTELARLKYELTLAREYVRRVKMGEQVDFLGPGEYAAKYVIKAIKRRIKKIEEELEKIRTMREQQKLRRVKRLRVPEVAVTGYTCAGKTALVNALGKLNLKEGPEMFTTLAPKHVRVSVYENGLYEAIFIDTVGFIEGIPPQILEVFHATLAEITYSDAAVLVLDGSEELSRALDKLESSLATLAEIGFIGKPLVIAFNKIDLVDDYEEKVLEVDDWARSLYPWTWGTVPISAKKGTNLRRLVIESVLAARGARNIKEPETNVCGKGAC</sequence>
<dbReference type="Gene3D" id="6.10.250.2860">
    <property type="match status" value="1"/>
</dbReference>
<dbReference type="EMBL" id="CP000816">
    <property type="protein sequence ID" value="ABU81466.1"/>
    <property type="molecule type" value="Genomic_DNA"/>
</dbReference>